<dbReference type="EMBL" id="JABUMC010000003">
    <property type="protein sequence ID" value="MBV6546134.1"/>
    <property type="molecule type" value="Genomic_DNA"/>
</dbReference>
<accession>A0A949WEY3</accession>
<evidence type="ECO:0000313" key="4">
    <source>
        <dbReference type="Proteomes" id="UP001196379"/>
    </source>
</evidence>
<protein>
    <submittedName>
        <fullName evidence="2">DUF3158 family protein</fullName>
    </submittedName>
</protein>
<evidence type="ECO:0000313" key="3">
    <source>
        <dbReference type="Proteomes" id="UP000732858"/>
    </source>
</evidence>
<proteinExistence type="predicted"/>
<evidence type="ECO:0000313" key="2">
    <source>
        <dbReference type="EMBL" id="MBV6546134.1"/>
    </source>
</evidence>
<reference evidence="2 4" key="1">
    <citation type="journal article" date="2021" name="Mol. Ecol.">
        <title>Polar bear-adapted Ursidibacter maritimus are remarkably conserved after generations in captivity.</title>
        <authorList>
            <person name="Espinosa-Gongora C."/>
            <person name="Hansen M.J."/>
            <person name="Bertelsen M.F."/>
            <person name="Bojesen A.M."/>
        </authorList>
    </citation>
    <scope>NUCLEOTIDE SEQUENCE</scope>
    <source>
        <strain evidence="2">Pb43105x</strain>
        <strain evidence="1 4">Pb43106</strain>
    </source>
</reference>
<organism evidence="2 3">
    <name type="scientific">Ursidibacter maritimus</name>
    <dbReference type="NCBI Taxonomy" id="1331689"/>
    <lineage>
        <taxon>Bacteria</taxon>
        <taxon>Pseudomonadati</taxon>
        <taxon>Pseudomonadota</taxon>
        <taxon>Gammaproteobacteria</taxon>
        <taxon>Pasteurellales</taxon>
        <taxon>Pasteurellaceae</taxon>
        <taxon>Ursidibacter</taxon>
    </lineage>
</organism>
<dbReference type="GeneID" id="65548331"/>
<dbReference type="Pfam" id="PF11358">
    <property type="entry name" value="DUF3158"/>
    <property type="match status" value="1"/>
</dbReference>
<dbReference type="RefSeq" id="WP_157402525.1">
    <property type="nucleotide sequence ID" value="NZ_JABULY010000001.1"/>
</dbReference>
<dbReference type="Proteomes" id="UP001196379">
    <property type="component" value="Unassembled WGS sequence"/>
</dbReference>
<dbReference type="Proteomes" id="UP000732858">
    <property type="component" value="Unassembled WGS sequence"/>
</dbReference>
<keyword evidence="4" id="KW-1185">Reference proteome</keyword>
<dbReference type="AlphaFoldDB" id="A0A949WEY3"/>
<gene>
    <name evidence="1" type="ORF">HT657_02780</name>
    <name evidence="2" type="ORF">HT672_02315</name>
</gene>
<dbReference type="InterPro" id="IPR021502">
    <property type="entry name" value="DUF3158"/>
</dbReference>
<sequence>MNKSKIYRLIPEGMYKDLTQKHNLNGILRLLFSPIDDIEQYQYISDQIKEVRQSLSELQDRMVDGIKTDNVMGVLPLLFVRDTASRSEACYLRWRNLRNSKSGENAWREILLSPNQPKIVKDSLVQIEKERITLNMQMAILTHIVRQLRECSDKIQQIEMLAQEENE</sequence>
<dbReference type="OrthoDB" id="5681777at2"/>
<comment type="caution">
    <text evidence="2">The sequence shown here is derived from an EMBL/GenBank/DDBJ whole genome shotgun (WGS) entry which is preliminary data.</text>
</comment>
<name>A0A949WEY3_9PAST</name>
<dbReference type="EMBL" id="JABULY010000001">
    <property type="protein sequence ID" value="MBV6531082.1"/>
    <property type="molecule type" value="Genomic_DNA"/>
</dbReference>
<evidence type="ECO:0000313" key="1">
    <source>
        <dbReference type="EMBL" id="MBV6531082.1"/>
    </source>
</evidence>